<proteinExistence type="predicted"/>
<dbReference type="AlphaFoldDB" id="A0A4S8Y547"/>
<dbReference type="Proteomes" id="UP000310687">
    <property type="component" value="Unassembled WGS sequence"/>
</dbReference>
<feature type="domain" description="C2H2-type" evidence="1">
    <location>
        <begin position="9"/>
        <end position="31"/>
    </location>
</feature>
<name>A0A4S8Y547_AURPU</name>
<reference evidence="2 3" key="1">
    <citation type="submission" date="2018-10" db="EMBL/GenBank/DDBJ databases">
        <title>Fifty Aureobasidium pullulans genomes reveal a recombining polyextremotolerant generalist.</title>
        <authorList>
            <person name="Gostincar C."/>
            <person name="Turk M."/>
            <person name="Zajc J."/>
            <person name="Gunde-Cimerman N."/>
        </authorList>
    </citation>
    <scope>NUCLEOTIDE SEQUENCE [LARGE SCALE GENOMIC DNA]</scope>
    <source>
        <strain evidence="2 3">EXF-11013</strain>
    </source>
</reference>
<organism evidence="2 3">
    <name type="scientific">Aureobasidium pullulans</name>
    <name type="common">Black yeast</name>
    <name type="synonym">Pullularia pullulans</name>
    <dbReference type="NCBI Taxonomy" id="5580"/>
    <lineage>
        <taxon>Eukaryota</taxon>
        <taxon>Fungi</taxon>
        <taxon>Dikarya</taxon>
        <taxon>Ascomycota</taxon>
        <taxon>Pezizomycotina</taxon>
        <taxon>Dothideomycetes</taxon>
        <taxon>Dothideomycetidae</taxon>
        <taxon>Dothideales</taxon>
        <taxon>Saccotheciaceae</taxon>
        <taxon>Aureobasidium</taxon>
    </lineage>
</organism>
<comment type="caution">
    <text evidence="2">The sequence shown here is derived from an EMBL/GenBank/DDBJ whole genome shotgun (WGS) entry which is preliminary data.</text>
</comment>
<dbReference type="InterPro" id="IPR013087">
    <property type="entry name" value="Znf_C2H2_type"/>
</dbReference>
<gene>
    <name evidence="2" type="ORF">D6D22_03382</name>
</gene>
<protein>
    <recommendedName>
        <fullName evidence="1">C2H2-type domain-containing protein</fullName>
    </recommendedName>
</protein>
<evidence type="ECO:0000259" key="1">
    <source>
        <dbReference type="PROSITE" id="PS00028"/>
    </source>
</evidence>
<evidence type="ECO:0000313" key="2">
    <source>
        <dbReference type="EMBL" id="THW45790.1"/>
    </source>
</evidence>
<sequence length="97" mass="11803">MKLKFRFDCTTCHQNFCLMCNDRIHSRNPDHEYKIFYRLIVYEVQVPHLFDPRRPDWKDWLEEIELRIKKEESERLEEKTRVTELGDVDGGAESVDD</sequence>
<evidence type="ECO:0000313" key="3">
    <source>
        <dbReference type="Proteomes" id="UP000310687"/>
    </source>
</evidence>
<accession>A0A4S8Y547</accession>
<dbReference type="PROSITE" id="PS00028">
    <property type="entry name" value="ZINC_FINGER_C2H2_1"/>
    <property type="match status" value="1"/>
</dbReference>
<dbReference type="EMBL" id="QZAL01000032">
    <property type="protein sequence ID" value="THW45790.1"/>
    <property type="molecule type" value="Genomic_DNA"/>
</dbReference>